<dbReference type="GO" id="GO:0052855">
    <property type="term" value="F:ADP-dependent NAD(P)H-hydrate dehydratase activity"/>
    <property type="evidence" value="ECO:0007669"/>
    <property type="project" value="UniProtKB-UniRule"/>
</dbReference>
<feature type="binding site" evidence="18">
    <location>
        <position position="156"/>
    </location>
    <ligand>
        <name>(6S)-NADPHX</name>
        <dbReference type="ChEBI" id="CHEBI:64076"/>
    </ligand>
</feature>
<dbReference type="InterPro" id="IPR017953">
    <property type="entry name" value="Carbohydrate_kinase_pred_CS"/>
</dbReference>
<dbReference type="EC" id="5.1.99.6" evidence="19"/>
<feature type="binding site" evidence="17">
    <location>
        <position position="371"/>
    </location>
    <ligand>
        <name>(6S)-NADPHX</name>
        <dbReference type="ChEBI" id="CHEBI:64076"/>
    </ligand>
</feature>
<keyword evidence="12 17" id="KW-0456">Lyase</keyword>
<comment type="cofactor">
    <cofactor evidence="18 19">
        <name>K(+)</name>
        <dbReference type="ChEBI" id="CHEBI:29103"/>
    </cofactor>
    <text evidence="18 19">Binds 1 potassium ion per subunit.</text>
</comment>
<dbReference type="Gene3D" id="3.40.50.10260">
    <property type="entry name" value="YjeF N-terminal domain"/>
    <property type="match status" value="1"/>
</dbReference>
<reference evidence="22 23" key="1">
    <citation type="submission" date="2017-08" db="EMBL/GenBank/DDBJ databases">
        <authorList>
            <person name="Park S.-J."/>
            <person name="Kim H."/>
        </authorList>
    </citation>
    <scope>NUCLEOTIDE SEQUENCE [LARGE SCALE GENOMIC DNA]</scope>
    <source>
        <strain evidence="23">ye3</strain>
    </source>
</reference>
<proteinExistence type="inferred from homology"/>
<feature type="domain" description="YjeF N-terminal" evidence="21">
    <location>
        <begin position="16"/>
        <end position="213"/>
    </location>
</feature>
<keyword evidence="8 17" id="KW-0521">NADP</keyword>
<evidence type="ECO:0000256" key="14">
    <source>
        <dbReference type="ARBA" id="ARBA00025153"/>
    </source>
</evidence>
<organism evidence="22 23">
    <name type="scientific">Pollutimonas thiosulfatoxidans</name>
    <dbReference type="NCBI Taxonomy" id="2028345"/>
    <lineage>
        <taxon>Bacteria</taxon>
        <taxon>Pseudomonadati</taxon>
        <taxon>Pseudomonadota</taxon>
        <taxon>Betaproteobacteria</taxon>
        <taxon>Burkholderiales</taxon>
        <taxon>Alcaligenaceae</taxon>
        <taxon>Pollutimonas</taxon>
    </lineage>
</organism>
<dbReference type="Pfam" id="PF03853">
    <property type="entry name" value="YjeF_N"/>
    <property type="match status" value="1"/>
</dbReference>
<evidence type="ECO:0000256" key="6">
    <source>
        <dbReference type="ARBA" id="ARBA00022741"/>
    </source>
</evidence>
<feature type="binding site" evidence="18">
    <location>
        <position position="63"/>
    </location>
    <ligand>
        <name>K(+)</name>
        <dbReference type="ChEBI" id="CHEBI:29103"/>
    </ligand>
</feature>
<evidence type="ECO:0000256" key="18">
    <source>
        <dbReference type="HAMAP-Rule" id="MF_01966"/>
    </source>
</evidence>
<evidence type="ECO:0000256" key="13">
    <source>
        <dbReference type="ARBA" id="ARBA00023268"/>
    </source>
</evidence>
<evidence type="ECO:0000256" key="10">
    <source>
        <dbReference type="ARBA" id="ARBA00023027"/>
    </source>
</evidence>
<dbReference type="InterPro" id="IPR030677">
    <property type="entry name" value="Nnr"/>
</dbReference>
<feature type="binding site" evidence="18">
    <location>
        <position position="123"/>
    </location>
    <ligand>
        <name>K(+)</name>
        <dbReference type="ChEBI" id="CHEBI:29103"/>
    </ligand>
</feature>
<keyword evidence="9 18" id="KW-0630">Potassium</keyword>
<evidence type="ECO:0000256" key="16">
    <source>
        <dbReference type="ARBA" id="ARBA00049209"/>
    </source>
</evidence>
<dbReference type="PROSITE" id="PS51385">
    <property type="entry name" value="YJEF_N"/>
    <property type="match status" value="1"/>
</dbReference>
<feature type="domain" description="YjeF C-terminal" evidence="20">
    <location>
        <begin position="223"/>
        <end position="487"/>
    </location>
</feature>
<dbReference type="PROSITE" id="PS01050">
    <property type="entry name" value="YJEF_C_2"/>
    <property type="match status" value="1"/>
</dbReference>
<feature type="binding site" evidence="18">
    <location>
        <position position="159"/>
    </location>
    <ligand>
        <name>K(+)</name>
        <dbReference type="ChEBI" id="CHEBI:29103"/>
    </ligand>
</feature>
<feature type="binding site" evidence="17">
    <location>
        <position position="432"/>
    </location>
    <ligand>
        <name>AMP</name>
        <dbReference type="ChEBI" id="CHEBI:456215"/>
    </ligand>
</feature>
<dbReference type="GO" id="GO:0052856">
    <property type="term" value="F:NAD(P)HX epimerase activity"/>
    <property type="evidence" value="ECO:0007669"/>
    <property type="project" value="UniProtKB-UniRule"/>
</dbReference>
<evidence type="ECO:0000256" key="7">
    <source>
        <dbReference type="ARBA" id="ARBA00022840"/>
    </source>
</evidence>
<sequence length="496" mass="50975">MVSSPSCTTLLTPAQMQAADRAAINAGVSGLALMEAAGAAVANAVAAHYRRCPIVVLCGPGNNGGDGFVAARHLRDAGWPLRLAYWGDPTTITGDAAYFAERWTGQIEAATPATLAGAELVIDALLGAGLSRGLEGSLAALVQALADSKLPICAVDVPTGLDGASGQPMGVVAPAELTVTFFRKKPGHLLMPGRQLCGKVVLADIGIPATVLDTMDAQVSENHPALWLDRYPWPTLDAHKYQRGHAVVVGGSIMAGASRLAAMACARIGAGLVTLAAPQDVWPIYAGALTSIMVQPMADPDGLADILSDARKNAIVVGPGAGLGQTTRRHVEQALATQRAVVLDADAISVFAAEPQALFRLIDGPCVLTPHDGEFGRLFSVQGSKLQRASQAARLSGAVIVLKGADTVVAAPDGRCVINTNAPPDLATGGTGDVLAGLIAGLMAQGLSPYDAGCTAVWIHGEAARLFGPGLVSEDLPPAIPRVLRRLRRRAEARSA</sequence>
<dbReference type="PANTHER" id="PTHR12592">
    <property type="entry name" value="ATP-DEPENDENT (S)-NAD(P)H-HYDRATE DEHYDRATASE FAMILY MEMBER"/>
    <property type="match status" value="1"/>
</dbReference>
<dbReference type="GO" id="GO:0005524">
    <property type="term" value="F:ATP binding"/>
    <property type="evidence" value="ECO:0007669"/>
    <property type="project" value="UniProtKB-UniRule"/>
</dbReference>
<comment type="catalytic activity">
    <reaction evidence="1 18 19">
        <text>(6R)-NADHX = (6S)-NADHX</text>
        <dbReference type="Rhea" id="RHEA:32215"/>
        <dbReference type="ChEBI" id="CHEBI:64074"/>
        <dbReference type="ChEBI" id="CHEBI:64075"/>
        <dbReference type="EC" id="5.1.99.6"/>
    </reaction>
</comment>
<feature type="binding site" evidence="18">
    <location>
        <begin position="127"/>
        <end position="133"/>
    </location>
    <ligand>
        <name>(6S)-NADPHX</name>
        <dbReference type="ChEBI" id="CHEBI:64076"/>
    </ligand>
</feature>
<dbReference type="InterPro" id="IPR004443">
    <property type="entry name" value="YjeF_N_dom"/>
</dbReference>
<comment type="function">
    <text evidence="14 19">Bifunctional enzyme that catalyzes the epimerization of the S- and R-forms of NAD(P)HX and the dehydration of the S-form of NAD(P)HX at the expense of ADP, which is converted to AMP. This allows the repair of both epimers of NAD(P)HX, a damaged form of NAD(P)H that is a result of enzymatic or heat-dependent hydration.</text>
</comment>
<dbReference type="EMBL" id="CP022987">
    <property type="protein sequence ID" value="QAA93520.1"/>
    <property type="molecule type" value="Genomic_DNA"/>
</dbReference>
<keyword evidence="23" id="KW-1185">Reference proteome</keyword>
<dbReference type="GO" id="GO:0046496">
    <property type="term" value="P:nicotinamide nucleotide metabolic process"/>
    <property type="evidence" value="ECO:0007669"/>
    <property type="project" value="UniProtKB-UniRule"/>
</dbReference>
<feature type="binding site" evidence="17">
    <location>
        <position position="320"/>
    </location>
    <ligand>
        <name>(6S)-NADPHX</name>
        <dbReference type="ChEBI" id="CHEBI:64076"/>
    </ligand>
</feature>
<evidence type="ECO:0000313" key="23">
    <source>
        <dbReference type="Proteomes" id="UP000283474"/>
    </source>
</evidence>
<evidence type="ECO:0000256" key="4">
    <source>
        <dbReference type="ARBA" id="ARBA00009524"/>
    </source>
</evidence>
<feature type="binding site" evidence="17">
    <location>
        <position position="257"/>
    </location>
    <ligand>
        <name>(6S)-NADPHX</name>
        <dbReference type="ChEBI" id="CHEBI:64076"/>
    </ligand>
</feature>
<feature type="binding site" evidence="17">
    <location>
        <begin position="403"/>
        <end position="407"/>
    </location>
    <ligand>
        <name>AMP</name>
        <dbReference type="ChEBI" id="CHEBI:456215"/>
    </ligand>
</feature>
<dbReference type="NCBIfam" id="TIGR00197">
    <property type="entry name" value="yjeF_nterm"/>
    <property type="match status" value="1"/>
</dbReference>
<dbReference type="InterPro" id="IPR029056">
    <property type="entry name" value="Ribokinase-like"/>
</dbReference>
<dbReference type="InterPro" id="IPR000631">
    <property type="entry name" value="CARKD"/>
</dbReference>
<dbReference type="SUPFAM" id="SSF53613">
    <property type="entry name" value="Ribokinase-like"/>
    <property type="match status" value="1"/>
</dbReference>
<dbReference type="AlphaFoldDB" id="A0A410GB53"/>
<evidence type="ECO:0000259" key="20">
    <source>
        <dbReference type="PROSITE" id="PS51383"/>
    </source>
</evidence>
<dbReference type="HAMAP" id="MF_01966">
    <property type="entry name" value="NADHX_epimerase"/>
    <property type="match status" value="1"/>
</dbReference>
<evidence type="ECO:0000256" key="19">
    <source>
        <dbReference type="PIRNR" id="PIRNR017184"/>
    </source>
</evidence>
<accession>A0A410GB53</accession>
<keyword evidence="7 17" id="KW-0067">ATP-binding</keyword>
<comment type="cofactor">
    <cofactor evidence="17">
        <name>Mg(2+)</name>
        <dbReference type="ChEBI" id="CHEBI:18420"/>
    </cofactor>
</comment>
<dbReference type="InterPro" id="IPR036652">
    <property type="entry name" value="YjeF_N_dom_sf"/>
</dbReference>
<evidence type="ECO:0000313" key="22">
    <source>
        <dbReference type="EMBL" id="QAA93520.1"/>
    </source>
</evidence>
<evidence type="ECO:0000256" key="9">
    <source>
        <dbReference type="ARBA" id="ARBA00022958"/>
    </source>
</evidence>
<comment type="similarity">
    <text evidence="4 19">In the C-terminal section; belongs to the NnrD/CARKD family.</text>
</comment>
<dbReference type="PIRSF" id="PIRSF017184">
    <property type="entry name" value="Nnr"/>
    <property type="match status" value="1"/>
</dbReference>
<comment type="function">
    <text evidence="17">Catalyzes the dehydration of the S-form of NAD(P)HX at the expense of ADP, which is converted to AMP. Together with NAD(P)HX epimerase, which catalyzes the epimerization of the S- and R-forms, the enzyme allows the repair of both epimers of NAD(P)HX, a damaged form of NAD(P)H that is a result of enzymatic or heat-dependent hydration.</text>
</comment>
<dbReference type="PROSITE" id="PS51383">
    <property type="entry name" value="YJEF_C_3"/>
    <property type="match status" value="1"/>
</dbReference>
<evidence type="ECO:0000256" key="17">
    <source>
        <dbReference type="HAMAP-Rule" id="MF_01965"/>
    </source>
</evidence>
<comment type="similarity">
    <text evidence="3 19">In the N-terminal section; belongs to the NnrE/AIBP family.</text>
</comment>
<evidence type="ECO:0000256" key="12">
    <source>
        <dbReference type="ARBA" id="ARBA00023239"/>
    </source>
</evidence>
<dbReference type="OrthoDB" id="9806925at2"/>
<evidence type="ECO:0000256" key="8">
    <source>
        <dbReference type="ARBA" id="ARBA00022857"/>
    </source>
</evidence>
<dbReference type="GO" id="GO:0046872">
    <property type="term" value="F:metal ion binding"/>
    <property type="evidence" value="ECO:0007669"/>
    <property type="project" value="UniProtKB-UniRule"/>
</dbReference>
<dbReference type="CDD" id="cd01171">
    <property type="entry name" value="YXKO-related"/>
    <property type="match status" value="1"/>
</dbReference>
<dbReference type="SUPFAM" id="SSF64153">
    <property type="entry name" value="YjeF N-terminal domain-like"/>
    <property type="match status" value="1"/>
</dbReference>
<keyword evidence="13" id="KW-0511">Multifunctional enzyme</keyword>
<comment type="function">
    <text evidence="18">Catalyzes the epimerization of the S- and R-forms of NAD(P)HX, a damaged form of NAD(P)H that is a result of enzymatic or heat-dependent hydration. This is a prerequisite for the S-specific NAD(P)H-hydrate dehydratase to allow the repair of both epimers of NAD(P)HX.</text>
</comment>
<evidence type="ECO:0000259" key="21">
    <source>
        <dbReference type="PROSITE" id="PS51385"/>
    </source>
</evidence>
<evidence type="ECO:0000256" key="15">
    <source>
        <dbReference type="ARBA" id="ARBA00048238"/>
    </source>
</evidence>
<keyword evidence="5 18" id="KW-0479">Metal-binding</keyword>
<name>A0A410GB53_9BURK</name>
<evidence type="ECO:0000256" key="3">
    <source>
        <dbReference type="ARBA" id="ARBA00006001"/>
    </source>
</evidence>
<feature type="binding site" evidence="17">
    <location>
        <position position="433"/>
    </location>
    <ligand>
        <name>(6S)-NADPHX</name>
        <dbReference type="ChEBI" id="CHEBI:64076"/>
    </ligand>
</feature>
<dbReference type="HAMAP" id="MF_01965">
    <property type="entry name" value="NADHX_dehydratase"/>
    <property type="match status" value="1"/>
</dbReference>
<keyword evidence="6 17" id="KW-0547">Nucleotide-binding</keyword>
<dbReference type="Gene3D" id="3.40.1190.20">
    <property type="match status" value="1"/>
</dbReference>
<comment type="subunit">
    <text evidence="17">Homotetramer.</text>
</comment>
<comment type="caution">
    <text evidence="18">Lacks conserved residue(s) required for the propagation of feature annotation.</text>
</comment>
<evidence type="ECO:0000256" key="2">
    <source>
        <dbReference type="ARBA" id="ARBA00000909"/>
    </source>
</evidence>
<comment type="catalytic activity">
    <reaction evidence="15 17 19">
        <text>(6S)-NADHX + ADP = AMP + phosphate + NADH + H(+)</text>
        <dbReference type="Rhea" id="RHEA:32223"/>
        <dbReference type="ChEBI" id="CHEBI:15378"/>
        <dbReference type="ChEBI" id="CHEBI:43474"/>
        <dbReference type="ChEBI" id="CHEBI:57945"/>
        <dbReference type="ChEBI" id="CHEBI:64074"/>
        <dbReference type="ChEBI" id="CHEBI:456215"/>
        <dbReference type="ChEBI" id="CHEBI:456216"/>
        <dbReference type="EC" id="4.2.1.136"/>
    </reaction>
</comment>
<feature type="binding site" evidence="18">
    <location>
        <begin position="62"/>
        <end position="66"/>
    </location>
    <ligand>
        <name>(6S)-NADPHX</name>
        <dbReference type="ChEBI" id="CHEBI:64076"/>
    </ligand>
</feature>
<dbReference type="PANTHER" id="PTHR12592:SF0">
    <property type="entry name" value="ATP-DEPENDENT (S)-NAD(P)H-HYDRATE DEHYDRATASE"/>
    <property type="match status" value="1"/>
</dbReference>
<dbReference type="Proteomes" id="UP000283474">
    <property type="component" value="Chromosome"/>
</dbReference>
<evidence type="ECO:0000256" key="1">
    <source>
        <dbReference type="ARBA" id="ARBA00000013"/>
    </source>
</evidence>
<comment type="similarity">
    <text evidence="18">Belongs to the NnrE/AIBP family.</text>
</comment>
<keyword evidence="10 17" id="KW-0520">NAD</keyword>
<comment type="catalytic activity">
    <reaction evidence="2 18 19">
        <text>(6R)-NADPHX = (6S)-NADPHX</text>
        <dbReference type="Rhea" id="RHEA:32227"/>
        <dbReference type="ChEBI" id="CHEBI:64076"/>
        <dbReference type="ChEBI" id="CHEBI:64077"/>
        <dbReference type="EC" id="5.1.99.6"/>
    </reaction>
</comment>
<gene>
    <name evidence="18" type="primary">nnrE</name>
    <name evidence="17" type="synonym">nnrD</name>
    <name evidence="22" type="ORF">CKA81_06470</name>
</gene>
<dbReference type="EC" id="4.2.1.136" evidence="19"/>
<keyword evidence="11 18" id="KW-0413">Isomerase</keyword>
<dbReference type="NCBIfam" id="TIGR00196">
    <property type="entry name" value="yjeF_cterm"/>
    <property type="match status" value="1"/>
</dbReference>
<comment type="catalytic activity">
    <reaction evidence="16 17 19">
        <text>(6S)-NADPHX + ADP = AMP + phosphate + NADPH + H(+)</text>
        <dbReference type="Rhea" id="RHEA:32235"/>
        <dbReference type="ChEBI" id="CHEBI:15378"/>
        <dbReference type="ChEBI" id="CHEBI:43474"/>
        <dbReference type="ChEBI" id="CHEBI:57783"/>
        <dbReference type="ChEBI" id="CHEBI:64076"/>
        <dbReference type="ChEBI" id="CHEBI:456215"/>
        <dbReference type="ChEBI" id="CHEBI:456216"/>
        <dbReference type="EC" id="4.2.1.136"/>
    </reaction>
</comment>
<dbReference type="RefSeq" id="WP_128354565.1">
    <property type="nucleotide sequence ID" value="NZ_CP022987.1"/>
</dbReference>
<evidence type="ECO:0000256" key="5">
    <source>
        <dbReference type="ARBA" id="ARBA00022723"/>
    </source>
</evidence>
<dbReference type="Pfam" id="PF01256">
    <property type="entry name" value="Carb_kinase"/>
    <property type="match status" value="1"/>
</dbReference>
<dbReference type="GO" id="GO:0110051">
    <property type="term" value="P:metabolite repair"/>
    <property type="evidence" value="ECO:0007669"/>
    <property type="project" value="TreeGrafter"/>
</dbReference>
<dbReference type="KEGG" id="pus:CKA81_06470"/>
<evidence type="ECO:0000256" key="11">
    <source>
        <dbReference type="ARBA" id="ARBA00023235"/>
    </source>
</evidence>
<comment type="similarity">
    <text evidence="17">Belongs to the NnrD/CARKD family.</text>
</comment>
<protein>
    <recommendedName>
        <fullName evidence="19">Bifunctional NAD(P)H-hydrate repair enzyme</fullName>
    </recommendedName>
    <alternativeName>
        <fullName evidence="19">Nicotinamide nucleotide repair protein</fullName>
    </alternativeName>
    <domain>
        <recommendedName>
            <fullName evidence="19">ADP-dependent (S)-NAD(P)H-hydrate dehydratase</fullName>
            <ecNumber evidence="19">4.2.1.136</ecNumber>
        </recommendedName>
        <alternativeName>
            <fullName evidence="19">ADP-dependent NAD(P)HX dehydratase</fullName>
        </alternativeName>
    </domain>
    <domain>
        <recommendedName>
            <fullName evidence="19">NAD(P)H-hydrate epimerase</fullName>
            <ecNumber evidence="19">5.1.99.6</ecNumber>
        </recommendedName>
    </domain>
</protein>